<evidence type="ECO:0000256" key="2">
    <source>
        <dbReference type="ARBA" id="ARBA00022525"/>
    </source>
</evidence>
<evidence type="ECO:0000313" key="7">
    <source>
        <dbReference type="EMBL" id="KAH7324951.1"/>
    </source>
</evidence>
<keyword evidence="2" id="KW-0964">Secreted</keyword>
<organism evidence="7 8">
    <name type="scientific">Stachybotrys elegans</name>
    <dbReference type="NCBI Taxonomy" id="80388"/>
    <lineage>
        <taxon>Eukaryota</taxon>
        <taxon>Fungi</taxon>
        <taxon>Dikarya</taxon>
        <taxon>Ascomycota</taxon>
        <taxon>Pezizomycotina</taxon>
        <taxon>Sordariomycetes</taxon>
        <taxon>Hypocreomycetidae</taxon>
        <taxon>Hypocreales</taxon>
        <taxon>Stachybotryaceae</taxon>
        <taxon>Stachybotrys</taxon>
    </lineage>
</organism>
<dbReference type="AlphaFoldDB" id="A0A8K0T1L8"/>
<keyword evidence="4" id="KW-1015">Disulfide bond</keyword>
<keyword evidence="3 5" id="KW-0732">Signal</keyword>
<accession>A0A8K0T1L8</accession>
<feature type="signal peptide" evidence="5">
    <location>
        <begin position="1"/>
        <end position="17"/>
    </location>
</feature>
<dbReference type="EMBL" id="JAGPNK010000003">
    <property type="protein sequence ID" value="KAH7324951.1"/>
    <property type="molecule type" value="Genomic_DNA"/>
</dbReference>
<dbReference type="InterPro" id="IPR032382">
    <property type="entry name" value="AltA1"/>
</dbReference>
<comment type="caution">
    <text evidence="7">The sequence shown here is derived from an EMBL/GenBank/DDBJ whole genome shotgun (WGS) entry which is preliminary data.</text>
</comment>
<evidence type="ECO:0000256" key="4">
    <source>
        <dbReference type="ARBA" id="ARBA00023157"/>
    </source>
</evidence>
<keyword evidence="8" id="KW-1185">Reference proteome</keyword>
<dbReference type="Proteomes" id="UP000813444">
    <property type="component" value="Unassembled WGS sequence"/>
</dbReference>
<sequence>MKSFFATSVLLAGAALAAPTVSNDSCVAKSSRITDWTIEDFDFHASYIFTTPSHQNSWGYVNFTLKNEVVDYVAQCSAASNWLSDFYYGQVIYSCEVPERAGQTTFTFNRPTGEVQVNQTWSCPDQGVYYMAEGGADLDLDCTEETWENPDWEVGQIYSTRFIACEPVTVSAPIETIRGIA</sequence>
<gene>
    <name evidence="7" type="ORF">B0I35DRAFT_476152</name>
</gene>
<protein>
    <recommendedName>
        <fullName evidence="6">AA1-like domain-containing protein</fullName>
    </recommendedName>
</protein>
<dbReference type="Pfam" id="PF16541">
    <property type="entry name" value="AltA1"/>
    <property type="match status" value="1"/>
</dbReference>
<evidence type="ECO:0000256" key="1">
    <source>
        <dbReference type="ARBA" id="ARBA00004613"/>
    </source>
</evidence>
<comment type="subcellular location">
    <subcellularLocation>
        <location evidence="1">Secreted</location>
    </subcellularLocation>
</comment>
<feature type="domain" description="AA1-like" evidence="6">
    <location>
        <begin position="38"/>
        <end position="165"/>
    </location>
</feature>
<proteinExistence type="predicted"/>
<evidence type="ECO:0000259" key="6">
    <source>
        <dbReference type="Pfam" id="PF16541"/>
    </source>
</evidence>
<feature type="chain" id="PRO_5035429263" description="AA1-like domain-containing protein" evidence="5">
    <location>
        <begin position="18"/>
        <end position="181"/>
    </location>
</feature>
<dbReference type="GO" id="GO:0005576">
    <property type="term" value="C:extracellular region"/>
    <property type="evidence" value="ECO:0007669"/>
    <property type="project" value="UniProtKB-SubCell"/>
</dbReference>
<evidence type="ECO:0000256" key="3">
    <source>
        <dbReference type="ARBA" id="ARBA00022729"/>
    </source>
</evidence>
<evidence type="ECO:0000256" key="5">
    <source>
        <dbReference type="SAM" id="SignalP"/>
    </source>
</evidence>
<evidence type="ECO:0000313" key="8">
    <source>
        <dbReference type="Proteomes" id="UP000813444"/>
    </source>
</evidence>
<dbReference type="OrthoDB" id="3539798at2759"/>
<reference evidence="7" key="1">
    <citation type="journal article" date="2021" name="Nat. Commun.">
        <title>Genetic determinants of endophytism in the Arabidopsis root mycobiome.</title>
        <authorList>
            <person name="Mesny F."/>
            <person name="Miyauchi S."/>
            <person name="Thiergart T."/>
            <person name="Pickel B."/>
            <person name="Atanasova L."/>
            <person name="Karlsson M."/>
            <person name="Huettel B."/>
            <person name="Barry K.W."/>
            <person name="Haridas S."/>
            <person name="Chen C."/>
            <person name="Bauer D."/>
            <person name="Andreopoulos W."/>
            <person name="Pangilinan J."/>
            <person name="LaButti K."/>
            <person name="Riley R."/>
            <person name="Lipzen A."/>
            <person name="Clum A."/>
            <person name="Drula E."/>
            <person name="Henrissat B."/>
            <person name="Kohler A."/>
            <person name="Grigoriev I.V."/>
            <person name="Martin F.M."/>
            <person name="Hacquard S."/>
        </authorList>
    </citation>
    <scope>NUCLEOTIDE SEQUENCE</scope>
    <source>
        <strain evidence="7">MPI-CAGE-CH-0235</strain>
    </source>
</reference>
<name>A0A8K0T1L8_9HYPO</name>